<dbReference type="HOGENOM" id="CLU_1474052_0_0_11"/>
<proteinExistence type="predicted"/>
<sequence length="183" mass="19201">MAIFCAVNNGSGRKPIESKIIPSNIEVAENKNGPEFSGKPRKLPNCAPGRTRFGPATAPRVVAQTTIAKSRPRCSLAARSAAAKRDCKFSVVLKPKPAAATSTEGKLLVAAATTINTAPAKATVRQRLSETLRPRFRAKEAMGIAENAAASVSNVVTDPAQASEPLRSTASNEPAAKTPTVRR</sequence>
<feature type="region of interest" description="Disordered" evidence="1">
    <location>
        <begin position="148"/>
        <end position="183"/>
    </location>
</feature>
<organism evidence="2 3">
    <name type="scientific">Renibacterium salmoninarum (strain ATCC 33209 / DSM 20767 / JCM 11484 / NBRC 15589 / NCIMB 2235)</name>
    <dbReference type="NCBI Taxonomy" id="288705"/>
    <lineage>
        <taxon>Bacteria</taxon>
        <taxon>Bacillati</taxon>
        <taxon>Actinomycetota</taxon>
        <taxon>Actinomycetes</taxon>
        <taxon>Micrococcales</taxon>
        <taxon>Micrococcaceae</taxon>
        <taxon>Renibacterium</taxon>
    </lineage>
</organism>
<name>A9WT83_RENSM</name>
<keyword evidence="3" id="KW-1185">Reference proteome</keyword>
<dbReference type="EMBL" id="CP000910">
    <property type="protein sequence ID" value="ABY24021.1"/>
    <property type="molecule type" value="Genomic_DNA"/>
</dbReference>
<gene>
    <name evidence="2" type="ordered locus">RSal33209_2290</name>
</gene>
<evidence type="ECO:0000313" key="2">
    <source>
        <dbReference type="EMBL" id="ABY24021.1"/>
    </source>
</evidence>
<protein>
    <submittedName>
        <fullName evidence="2">Transporter, MFS superfamily</fullName>
    </submittedName>
</protein>
<evidence type="ECO:0000256" key="1">
    <source>
        <dbReference type="SAM" id="MobiDB-lite"/>
    </source>
</evidence>
<dbReference type="Proteomes" id="UP000002007">
    <property type="component" value="Chromosome"/>
</dbReference>
<evidence type="ECO:0000313" key="3">
    <source>
        <dbReference type="Proteomes" id="UP000002007"/>
    </source>
</evidence>
<reference evidence="3" key="1">
    <citation type="journal article" date="2008" name="J. Bacteriol.">
        <title>Genome sequence of the fish pathogen Renibacterium salmoninarum suggests reductive evolution away from an environmental Arthrobacter ancestor.</title>
        <authorList>
            <person name="Wiens G.D."/>
            <person name="Rockey D.D."/>
            <person name="Wu Z."/>
            <person name="Chang J."/>
            <person name="Levy R."/>
            <person name="Crane S."/>
            <person name="Chen D.S."/>
            <person name="Capri G.R."/>
            <person name="Burnett J.R."/>
            <person name="Sudheesh P.S."/>
            <person name="Schipma M.J."/>
            <person name="Burd H."/>
            <person name="Bhattacharyya A."/>
            <person name="Rhodes L.D."/>
            <person name="Kaul R."/>
            <person name="Strom M.S."/>
        </authorList>
    </citation>
    <scope>NUCLEOTIDE SEQUENCE [LARGE SCALE GENOMIC DNA]</scope>
    <source>
        <strain evidence="3">ATCC 33209 / DSM 20767 / JCM 11484 / NBRC 15589 / NCIMB 2235</strain>
    </source>
</reference>
<dbReference type="AlphaFoldDB" id="A9WT83"/>
<feature type="region of interest" description="Disordered" evidence="1">
    <location>
        <begin position="29"/>
        <end position="55"/>
    </location>
</feature>
<dbReference type="KEGG" id="rsa:RSal33209_2290"/>
<accession>A9WT83</accession>